<dbReference type="Proteomes" id="UP000075604">
    <property type="component" value="Unassembled WGS sequence"/>
</dbReference>
<name>A0A150PMY7_SORCE</name>
<evidence type="ECO:0000313" key="2">
    <source>
        <dbReference type="EMBL" id="KYF57032.1"/>
    </source>
</evidence>
<proteinExistence type="predicted"/>
<dbReference type="Pfam" id="PF04909">
    <property type="entry name" value="Amidohydro_2"/>
    <property type="match status" value="1"/>
</dbReference>
<dbReference type="SUPFAM" id="SSF51556">
    <property type="entry name" value="Metallo-dependent hydrolases"/>
    <property type="match status" value="1"/>
</dbReference>
<dbReference type="InterPro" id="IPR006680">
    <property type="entry name" value="Amidohydro-rel"/>
</dbReference>
<sequence length="482" mass="53544">MKKSLPDDDLRLPVKLDSTSNGEYWPRAPDAALREAQRSAMESALDNARRLGMSRREYLASTCGAATVFLALNQLGCGGGRYQVTKQSTLDPAAANEKLTGKEFIFDVQTHEVSADRVWWKEGQPSLANFLKTTPQADCGAPAWARCFTDDVLIREVFMNSDTQLAVLTGLWGDPLPMLTEEAARTREKVAQLGRDRLRIHGVVQPTIAPWEKIADEMRSQAETMKLSAWKLYTVWGPTGEGWWLNDEVGRRTIEHGIALGIPIFAVHKGLPLSGMNPEYTRPKDAGPAARAFPKATFLIYHSGYEPDITEGPYDPKATRGVDALIRSLEENGIGQNGNVYAELGSTWREVMKKPDEAAHVLGKLLKHVGEDRILWGTDAIWFGSPQDQIQAFRAFEITPELQERHGYPALTPERKAKILGLNAARVYGVDVAAVQGAQARDEVSRARAEYANAPMPSFQTYGPRTRRDMLRLLDFTRGLPD</sequence>
<dbReference type="EMBL" id="JELX01001954">
    <property type="protein sequence ID" value="KYF57032.1"/>
    <property type="molecule type" value="Genomic_DNA"/>
</dbReference>
<dbReference type="AlphaFoldDB" id="A0A150PMY7"/>
<feature type="domain" description="Amidohydrolase-related" evidence="1">
    <location>
        <begin position="196"/>
        <end position="429"/>
    </location>
</feature>
<gene>
    <name evidence="2" type="ORF">BE04_24950</name>
</gene>
<dbReference type="Gene3D" id="3.20.20.140">
    <property type="entry name" value="Metal-dependent hydrolases"/>
    <property type="match status" value="1"/>
</dbReference>
<protein>
    <recommendedName>
        <fullName evidence="1">Amidohydrolase-related domain-containing protein</fullName>
    </recommendedName>
</protein>
<accession>A0A150PMY7</accession>
<comment type="caution">
    <text evidence="2">The sequence shown here is derived from an EMBL/GenBank/DDBJ whole genome shotgun (WGS) entry which is preliminary data.</text>
</comment>
<dbReference type="InterPro" id="IPR032466">
    <property type="entry name" value="Metal_Hydrolase"/>
</dbReference>
<reference evidence="2 3" key="1">
    <citation type="submission" date="2014-02" db="EMBL/GenBank/DDBJ databases">
        <title>The small core and large imbalanced accessory genome model reveals a collaborative survival strategy of Sorangium cellulosum strains in nature.</title>
        <authorList>
            <person name="Han K."/>
            <person name="Peng R."/>
            <person name="Blom J."/>
            <person name="Li Y.-Z."/>
        </authorList>
    </citation>
    <scope>NUCLEOTIDE SEQUENCE [LARGE SCALE GENOMIC DNA]</scope>
    <source>
        <strain evidence="2 3">So0157-18</strain>
    </source>
</reference>
<dbReference type="GO" id="GO:0016787">
    <property type="term" value="F:hydrolase activity"/>
    <property type="evidence" value="ECO:0007669"/>
    <property type="project" value="InterPro"/>
</dbReference>
<organism evidence="2 3">
    <name type="scientific">Sorangium cellulosum</name>
    <name type="common">Polyangium cellulosum</name>
    <dbReference type="NCBI Taxonomy" id="56"/>
    <lineage>
        <taxon>Bacteria</taxon>
        <taxon>Pseudomonadati</taxon>
        <taxon>Myxococcota</taxon>
        <taxon>Polyangia</taxon>
        <taxon>Polyangiales</taxon>
        <taxon>Polyangiaceae</taxon>
        <taxon>Sorangium</taxon>
    </lineage>
</organism>
<dbReference type="PANTHER" id="PTHR42889:SF1">
    <property type="entry name" value="BLR3681 PROTEIN"/>
    <property type="match status" value="1"/>
</dbReference>
<evidence type="ECO:0000313" key="3">
    <source>
        <dbReference type="Proteomes" id="UP000075604"/>
    </source>
</evidence>
<dbReference type="PANTHER" id="PTHR42889">
    <property type="entry name" value="BLR3681 PROTEIN"/>
    <property type="match status" value="1"/>
</dbReference>
<evidence type="ECO:0000259" key="1">
    <source>
        <dbReference type="Pfam" id="PF04909"/>
    </source>
</evidence>